<protein>
    <recommendedName>
        <fullName evidence="2">Segregation/condensation protein A</fullName>
    </recommendedName>
</protein>
<dbReference type="Gene3D" id="6.10.250.2410">
    <property type="match status" value="1"/>
</dbReference>
<organism evidence="1">
    <name type="scientific">marine metagenome</name>
    <dbReference type="NCBI Taxonomy" id="408172"/>
    <lineage>
        <taxon>unclassified sequences</taxon>
        <taxon>metagenomes</taxon>
        <taxon>ecological metagenomes</taxon>
    </lineage>
</organism>
<gene>
    <name evidence="1" type="ORF">METZ01_LOCUS61475</name>
</gene>
<dbReference type="AlphaFoldDB" id="A0A381SZ99"/>
<name>A0A381SZ99_9ZZZZ</name>
<evidence type="ECO:0000313" key="1">
    <source>
        <dbReference type="EMBL" id="SVA08621.1"/>
    </source>
</evidence>
<evidence type="ECO:0008006" key="2">
    <source>
        <dbReference type="Google" id="ProtNLM"/>
    </source>
</evidence>
<dbReference type="InterPro" id="IPR023093">
    <property type="entry name" value="ScpA-like_C"/>
</dbReference>
<proteinExistence type="predicted"/>
<feature type="non-terminal residue" evidence="1">
    <location>
        <position position="1"/>
    </location>
</feature>
<accession>A0A381SZ99</accession>
<dbReference type="PANTHER" id="PTHR33969:SF2">
    <property type="entry name" value="SEGREGATION AND CONDENSATION PROTEIN A"/>
    <property type="match status" value="1"/>
</dbReference>
<reference evidence="1" key="1">
    <citation type="submission" date="2018-05" db="EMBL/GenBank/DDBJ databases">
        <authorList>
            <person name="Lanie J.A."/>
            <person name="Ng W.-L."/>
            <person name="Kazmierczak K.M."/>
            <person name="Andrzejewski T.M."/>
            <person name="Davidsen T.M."/>
            <person name="Wayne K.J."/>
            <person name="Tettelin H."/>
            <person name="Glass J.I."/>
            <person name="Rusch D."/>
            <person name="Podicherti R."/>
            <person name="Tsui H.-C.T."/>
            <person name="Winkler M.E."/>
        </authorList>
    </citation>
    <scope>NUCLEOTIDE SEQUENCE</scope>
</reference>
<dbReference type="Gene3D" id="1.10.10.580">
    <property type="entry name" value="Structural maintenance of chromosome 1. Chain E"/>
    <property type="match status" value="1"/>
</dbReference>
<dbReference type="EMBL" id="UINC01003710">
    <property type="protein sequence ID" value="SVA08621.1"/>
    <property type="molecule type" value="Genomic_DNA"/>
</dbReference>
<dbReference type="Pfam" id="PF02616">
    <property type="entry name" value="SMC_ScpA"/>
    <property type="match status" value="1"/>
</dbReference>
<sequence>VIDDRYRVKVSAFEGPLDLLLHLVRSREIEIRELELAEITGEYLEMLRFLEEIDLELASEFLEVAGSLVRLKAQALLPSPSVAADADALAAEEEALLELLVGHHVTRMAAQDLRARETEVAAVWFRGEPEPSGVAAEQTEVVEADLFSLVAAFRSLLQDLDSPSLFSISADEYTVTERVEFLRSQLHDGSPISFNDLFAKGDPRGKLIATLLALLELIRSGEVRAFQEGMGGEIMVFPVEVVEQIQ</sequence>
<dbReference type="InterPro" id="IPR003768">
    <property type="entry name" value="ScpA"/>
</dbReference>
<dbReference type="PANTHER" id="PTHR33969">
    <property type="entry name" value="SEGREGATION AND CONDENSATION PROTEIN A"/>
    <property type="match status" value="1"/>
</dbReference>